<keyword evidence="2" id="KW-1185">Reference proteome</keyword>
<dbReference type="Proteomes" id="UP000460318">
    <property type="component" value="Unassembled WGS sequence"/>
</dbReference>
<organism evidence="1 2">
    <name type="scientific">Paenibacillus dendrobii</name>
    <dbReference type="NCBI Taxonomy" id="2691084"/>
    <lineage>
        <taxon>Bacteria</taxon>
        <taxon>Bacillati</taxon>
        <taxon>Bacillota</taxon>
        <taxon>Bacilli</taxon>
        <taxon>Bacillales</taxon>
        <taxon>Paenibacillaceae</taxon>
        <taxon>Paenibacillus</taxon>
    </lineage>
</organism>
<dbReference type="InterPro" id="IPR036493">
    <property type="entry name" value="YunC_sf"/>
</dbReference>
<comment type="caution">
    <text evidence="1">The sequence shown here is derived from an EMBL/GenBank/DDBJ whole genome shotgun (WGS) entry which is preliminary data.</text>
</comment>
<evidence type="ECO:0000313" key="1">
    <source>
        <dbReference type="EMBL" id="MWV44066.1"/>
    </source>
</evidence>
<dbReference type="Gene3D" id="3.30.1980.10">
    <property type="entry name" value="Hypothetical protein YunC"/>
    <property type="match status" value="1"/>
</dbReference>
<dbReference type="RefSeq" id="WP_160497518.1">
    <property type="nucleotide sequence ID" value="NZ_WUBI01000001.1"/>
</dbReference>
<evidence type="ECO:0000313" key="2">
    <source>
        <dbReference type="Proteomes" id="UP000460318"/>
    </source>
</evidence>
<gene>
    <name evidence="1" type="ORF">GRF59_10515</name>
</gene>
<dbReference type="InterPro" id="IPR014931">
    <property type="entry name" value="DUF1805"/>
</dbReference>
<accession>A0A7X3IIE9</accession>
<dbReference type="SUPFAM" id="SSF102891">
    <property type="entry name" value="Hypothetical protein Ta1206"/>
    <property type="match status" value="1"/>
</dbReference>
<name>A0A7X3IIE9_9BACL</name>
<reference evidence="1 2" key="1">
    <citation type="submission" date="2019-12" db="EMBL/GenBank/DDBJ databases">
        <title>Paenibacillus sp. nov., an endophytic bacterium isolated from the stem of Dendrobium.</title>
        <authorList>
            <person name="Zhao R."/>
        </authorList>
    </citation>
    <scope>NUCLEOTIDE SEQUENCE [LARGE SCALE GENOMIC DNA]</scope>
    <source>
        <strain evidence="1 2">HJL G12</strain>
    </source>
</reference>
<sequence>MVTMEPISVGEHMLVGVEVKLPKTTLLTISTSRGYIMCGALDVGLLNDRLGDRKIIAGRAVGVKTLKELLEAPLESVTSEAAALGITPGMPGYEALLIML</sequence>
<dbReference type="Pfam" id="PF08827">
    <property type="entry name" value="DUF1805"/>
    <property type="match status" value="1"/>
</dbReference>
<protein>
    <submittedName>
        <fullName evidence="1">DUF1805 domain-containing protein</fullName>
    </submittedName>
</protein>
<proteinExistence type="predicted"/>
<dbReference type="AlphaFoldDB" id="A0A7X3IIE9"/>
<dbReference type="EMBL" id="WUBI01000001">
    <property type="protein sequence ID" value="MWV44066.1"/>
    <property type="molecule type" value="Genomic_DNA"/>
</dbReference>